<dbReference type="InterPro" id="IPR034391">
    <property type="entry name" value="AdoMet-like_SPASM_containing"/>
</dbReference>
<dbReference type="InterPro" id="IPR058240">
    <property type="entry name" value="rSAM_sf"/>
</dbReference>
<dbReference type="Gene3D" id="3.20.20.70">
    <property type="entry name" value="Aldolase class I"/>
    <property type="match status" value="1"/>
</dbReference>
<dbReference type="PIRSF" id="PIRSF037420">
    <property type="entry name" value="PQQ_syn_pqqE"/>
    <property type="match status" value="1"/>
</dbReference>
<dbReference type="STRING" id="1191523.MROS_2776"/>
<dbReference type="InterPro" id="IPR017200">
    <property type="entry name" value="PqqE-like"/>
</dbReference>
<dbReference type="PROSITE" id="PS01305">
    <property type="entry name" value="MOAA_NIFB_PQQE"/>
    <property type="match status" value="1"/>
</dbReference>
<dbReference type="GO" id="GO:0016491">
    <property type="term" value="F:oxidoreductase activity"/>
    <property type="evidence" value="ECO:0007669"/>
    <property type="project" value="UniProtKB-KW"/>
</dbReference>
<keyword evidence="5" id="KW-0560">Oxidoreductase</keyword>
<dbReference type="PANTHER" id="PTHR11228">
    <property type="entry name" value="RADICAL SAM DOMAIN PROTEIN"/>
    <property type="match status" value="1"/>
</dbReference>
<dbReference type="SFLD" id="SFLDS00029">
    <property type="entry name" value="Radical_SAM"/>
    <property type="match status" value="1"/>
</dbReference>
<dbReference type="CDD" id="cd01335">
    <property type="entry name" value="Radical_SAM"/>
    <property type="match status" value="1"/>
</dbReference>
<keyword evidence="2" id="KW-0004">4Fe-4S</keyword>
<dbReference type="AlphaFoldDB" id="I7A808"/>
<evidence type="ECO:0000256" key="2">
    <source>
        <dbReference type="ARBA" id="ARBA00022485"/>
    </source>
</evidence>
<dbReference type="KEGG" id="mro:MROS_2776"/>
<keyword evidence="10" id="KW-1185">Reference proteome</keyword>
<keyword evidence="6" id="KW-0408">Iron</keyword>
<name>I7A808_MELRP</name>
<dbReference type="PANTHER" id="PTHR11228:SF7">
    <property type="entry name" value="PQQA PEPTIDE CYCLASE"/>
    <property type="match status" value="1"/>
</dbReference>
<dbReference type="SUPFAM" id="SSF102114">
    <property type="entry name" value="Radical SAM enzymes"/>
    <property type="match status" value="1"/>
</dbReference>
<dbReference type="OrthoDB" id="9763993at2"/>
<dbReference type="InterPro" id="IPR013785">
    <property type="entry name" value="Aldolase_TIM"/>
</dbReference>
<protein>
    <submittedName>
        <fullName evidence="9">Radical SAM domain-containing protein</fullName>
    </submittedName>
</protein>
<evidence type="ECO:0000256" key="4">
    <source>
        <dbReference type="ARBA" id="ARBA00022723"/>
    </source>
</evidence>
<evidence type="ECO:0000256" key="6">
    <source>
        <dbReference type="ARBA" id="ARBA00023004"/>
    </source>
</evidence>
<dbReference type="eggNOG" id="COG0535">
    <property type="taxonomic scope" value="Bacteria"/>
</dbReference>
<sequence>MQVKMNSFPEFISFTLTNGCNLRCQMCGQWSENGYVKNRVIDNKGTLKLEDWKRLVDEIANYKIRFILIRGGEPFLFNGIIDLLKYINGKGIFLSVDTNGTLIDKYAGELAKITNMHITFSVDGDEEAHDNVRMVNGSFEKIKNNIRLLNEMENKHNNKISKSICFTISKYNYTVLSKMPAVARSMGIGSINTVPYYYFSKETGDLYKKELEENFNIKAFSWKGFNHNDSGVNFSRFEREYSDYLEDLNGIENFPYMPFKMDEYKIWFNDSSTPVGSLACNNIENLIDIQPNGDVNFCVDFPDYKFGNVKTSSIKELWHSAEAEAFRKYRRNKPLAVCYRCGAKYISEIKE</sequence>
<dbReference type="CDD" id="cd21109">
    <property type="entry name" value="SPASM"/>
    <property type="match status" value="1"/>
</dbReference>
<dbReference type="PROSITE" id="PS51918">
    <property type="entry name" value="RADICAL_SAM"/>
    <property type="match status" value="1"/>
</dbReference>
<dbReference type="InterPro" id="IPR007197">
    <property type="entry name" value="rSAM"/>
</dbReference>
<proteinExistence type="predicted"/>
<evidence type="ECO:0000256" key="7">
    <source>
        <dbReference type="ARBA" id="ARBA00023014"/>
    </source>
</evidence>
<evidence type="ECO:0000313" key="10">
    <source>
        <dbReference type="Proteomes" id="UP000009011"/>
    </source>
</evidence>
<comment type="cofactor">
    <cofactor evidence="1">
        <name>[4Fe-4S] cluster</name>
        <dbReference type="ChEBI" id="CHEBI:49883"/>
    </cofactor>
</comment>
<accession>I7A808</accession>
<keyword evidence="7" id="KW-0411">Iron-sulfur</keyword>
<evidence type="ECO:0000256" key="3">
    <source>
        <dbReference type="ARBA" id="ARBA00022691"/>
    </source>
</evidence>
<dbReference type="SFLD" id="SFLDG01387">
    <property type="entry name" value="BtrN-like_SPASM_domain_contain"/>
    <property type="match status" value="1"/>
</dbReference>
<dbReference type="SFLD" id="SFLDG01067">
    <property type="entry name" value="SPASM/twitch_domain_containing"/>
    <property type="match status" value="1"/>
</dbReference>
<evidence type="ECO:0000259" key="8">
    <source>
        <dbReference type="PROSITE" id="PS51918"/>
    </source>
</evidence>
<dbReference type="Pfam" id="PF13186">
    <property type="entry name" value="SPASM"/>
    <property type="match status" value="1"/>
</dbReference>
<organism evidence="9 10">
    <name type="scientific">Melioribacter roseus (strain DSM 23840 / JCM 17771 / VKM B-2668 / P3M-2)</name>
    <dbReference type="NCBI Taxonomy" id="1191523"/>
    <lineage>
        <taxon>Bacteria</taxon>
        <taxon>Pseudomonadati</taxon>
        <taxon>Ignavibacteriota</taxon>
        <taxon>Ignavibacteria</taxon>
        <taxon>Ignavibacteriales</taxon>
        <taxon>Melioribacteraceae</taxon>
        <taxon>Melioribacter</taxon>
    </lineage>
</organism>
<evidence type="ECO:0000256" key="1">
    <source>
        <dbReference type="ARBA" id="ARBA00001966"/>
    </source>
</evidence>
<dbReference type="GO" id="GO:0051539">
    <property type="term" value="F:4 iron, 4 sulfur cluster binding"/>
    <property type="evidence" value="ECO:0007669"/>
    <property type="project" value="UniProtKB-KW"/>
</dbReference>
<dbReference type="InterPro" id="IPR050377">
    <property type="entry name" value="Radical_SAM_PqqE_MftC-like"/>
</dbReference>
<dbReference type="InterPro" id="IPR000385">
    <property type="entry name" value="MoaA_NifB_PqqE_Fe-S-bd_CS"/>
</dbReference>
<dbReference type="Proteomes" id="UP000009011">
    <property type="component" value="Chromosome"/>
</dbReference>
<dbReference type="EMBL" id="CP003557">
    <property type="protein sequence ID" value="AFN76006.1"/>
    <property type="molecule type" value="Genomic_DNA"/>
</dbReference>
<feature type="domain" description="Radical SAM core" evidence="8">
    <location>
        <begin position="6"/>
        <end position="226"/>
    </location>
</feature>
<dbReference type="SFLD" id="SFLDG01386">
    <property type="entry name" value="main_SPASM_domain-containing"/>
    <property type="match status" value="1"/>
</dbReference>
<dbReference type="HOGENOM" id="CLU_009273_4_2_10"/>
<dbReference type="Pfam" id="PF04055">
    <property type="entry name" value="Radical_SAM"/>
    <property type="match status" value="1"/>
</dbReference>
<gene>
    <name evidence="9" type="ordered locus">MROS_2776</name>
</gene>
<evidence type="ECO:0000313" key="9">
    <source>
        <dbReference type="EMBL" id="AFN76006.1"/>
    </source>
</evidence>
<keyword evidence="4" id="KW-0479">Metal-binding</keyword>
<evidence type="ECO:0000256" key="5">
    <source>
        <dbReference type="ARBA" id="ARBA00023002"/>
    </source>
</evidence>
<reference evidence="9 10" key="1">
    <citation type="journal article" date="2013" name="PLoS ONE">
        <title>Genomic analysis of Melioribacter roseus, facultatively anaerobic organotrophic bacterium representing a novel deep lineage within Bacteriodetes/Chlorobi group.</title>
        <authorList>
            <person name="Kadnikov V.V."/>
            <person name="Mardanov A.V."/>
            <person name="Podosokorskaya O.A."/>
            <person name="Gavrilov S.N."/>
            <person name="Kublanov I.V."/>
            <person name="Beletsky A.V."/>
            <person name="Bonch-Osmolovskaya E.A."/>
            <person name="Ravin N.V."/>
        </authorList>
    </citation>
    <scope>NUCLEOTIDE SEQUENCE [LARGE SCALE GENOMIC DNA]</scope>
    <source>
        <strain evidence="10">JCM 17771 / P3M-2</strain>
    </source>
</reference>
<dbReference type="InterPro" id="IPR023885">
    <property type="entry name" value="4Fe4S-binding_SPASM_dom"/>
</dbReference>
<keyword evidence="3" id="KW-0949">S-adenosyl-L-methionine</keyword>
<dbReference type="GO" id="GO:0046872">
    <property type="term" value="F:metal ion binding"/>
    <property type="evidence" value="ECO:0007669"/>
    <property type="project" value="UniProtKB-KW"/>
</dbReference>